<reference evidence="2" key="1">
    <citation type="submission" date="2021-01" db="EMBL/GenBank/DDBJ databases">
        <title>Whole genome shotgun sequence of Cellulomonas chitinilytica NBRC 110799.</title>
        <authorList>
            <person name="Komaki H."/>
            <person name="Tamura T."/>
        </authorList>
    </citation>
    <scope>NUCLEOTIDE SEQUENCE</scope>
    <source>
        <strain evidence="2">NBRC 110799</strain>
    </source>
</reference>
<keyword evidence="3" id="KW-1185">Reference proteome</keyword>
<dbReference type="InterPro" id="IPR036505">
    <property type="entry name" value="Amidase/PGRP_sf"/>
</dbReference>
<evidence type="ECO:0008006" key="4">
    <source>
        <dbReference type="Google" id="ProtNLM"/>
    </source>
</evidence>
<dbReference type="GO" id="GO:0008745">
    <property type="term" value="F:N-acetylmuramoyl-L-alanine amidase activity"/>
    <property type="evidence" value="ECO:0007669"/>
    <property type="project" value="InterPro"/>
</dbReference>
<gene>
    <name evidence="2" type="ORF">Cch01nite_00010</name>
</gene>
<feature type="region of interest" description="Disordered" evidence="1">
    <location>
        <begin position="1"/>
        <end position="33"/>
    </location>
</feature>
<dbReference type="EMBL" id="BONK01000001">
    <property type="protein sequence ID" value="GIG19277.1"/>
    <property type="molecule type" value="Genomic_DNA"/>
</dbReference>
<evidence type="ECO:0000313" key="2">
    <source>
        <dbReference type="EMBL" id="GIG19277.1"/>
    </source>
</evidence>
<dbReference type="SUPFAM" id="SSF55846">
    <property type="entry name" value="N-acetylmuramoyl-L-alanine amidase-like"/>
    <property type="match status" value="1"/>
</dbReference>
<evidence type="ECO:0000313" key="3">
    <source>
        <dbReference type="Proteomes" id="UP000632740"/>
    </source>
</evidence>
<protein>
    <recommendedName>
        <fullName evidence="4">N-acetylmuramoyl-L-alanine amidase domain-containing protein</fullName>
    </recommendedName>
</protein>
<accession>A0A919NZC1</accession>
<dbReference type="GO" id="GO:0009253">
    <property type="term" value="P:peptidoglycan catabolic process"/>
    <property type="evidence" value="ECO:0007669"/>
    <property type="project" value="InterPro"/>
</dbReference>
<comment type="caution">
    <text evidence="2">The sequence shown here is derived from an EMBL/GenBank/DDBJ whole genome shotgun (WGS) entry which is preliminary data.</text>
</comment>
<dbReference type="RefSeq" id="WP_203747021.1">
    <property type="nucleotide sequence ID" value="NZ_BONK01000001.1"/>
</dbReference>
<proteinExistence type="predicted"/>
<evidence type="ECO:0000256" key="1">
    <source>
        <dbReference type="SAM" id="MobiDB-lite"/>
    </source>
</evidence>
<dbReference type="Proteomes" id="UP000632740">
    <property type="component" value="Unassembled WGS sequence"/>
</dbReference>
<name>A0A919NZC1_9CELL</name>
<organism evidence="2 3">
    <name type="scientific">Cellulomonas chitinilytica</name>
    <dbReference type="NCBI Taxonomy" id="398759"/>
    <lineage>
        <taxon>Bacteria</taxon>
        <taxon>Bacillati</taxon>
        <taxon>Actinomycetota</taxon>
        <taxon>Actinomycetes</taxon>
        <taxon>Micrococcales</taxon>
        <taxon>Cellulomonadaceae</taxon>
        <taxon>Cellulomonas</taxon>
    </lineage>
</organism>
<sequence>MSEIDLTLPPGPPATPVPAGRAEPEPEPAPVGLGDEPEQWGHDLVRPAWRGVDGWFDDDYPGGSRQEFANPTTLAWKREPSLVVLHTTEGGGYPSAGTYQDGRSAPHATVDPWARTFRQHYSLNEAAWSLKAPPGVSTNTMGAVQLEVVGTSDPRNGALASAFVPSMPDGPMGYLAGLVKLIADRLGVPMTSSVTWVPYPASYGNGGGQRLATSTWYGYRGILGHEHVPGNDHGDPGAFDVGRLLALAGGALPTPGPAGGAVPSAAGGIVEDGVWGSATTTKAQQVLSTYVDGEVWHQYKPNAQPGLTSGWVYDWEPGTAGSPLIVEMMRRTAAAGQYDGAVDGVAGRKFYMALQRRYGTVVDGEIWLPSPAVRAMQATLNAGDF</sequence>
<dbReference type="AlphaFoldDB" id="A0A919NZC1"/>